<comment type="caution">
    <text evidence="2">The sequence shown here is derived from an EMBL/GenBank/DDBJ whole genome shotgun (WGS) entry which is preliminary data.</text>
</comment>
<organism evidence="2 3">
    <name type="scientific">Stemphylium lycopersici</name>
    <name type="common">Tomato gray leaf spot disease fungus</name>
    <name type="synonym">Thyrospora lycopersici</name>
    <dbReference type="NCBI Taxonomy" id="183478"/>
    <lineage>
        <taxon>Eukaryota</taxon>
        <taxon>Fungi</taxon>
        <taxon>Dikarya</taxon>
        <taxon>Ascomycota</taxon>
        <taxon>Pezizomycotina</taxon>
        <taxon>Dothideomycetes</taxon>
        <taxon>Pleosporomycetidae</taxon>
        <taxon>Pleosporales</taxon>
        <taxon>Pleosporineae</taxon>
        <taxon>Pleosporaceae</taxon>
        <taxon>Stemphylium</taxon>
    </lineage>
</organism>
<name>A0A364MUG2_STELY</name>
<evidence type="ECO:0000313" key="3">
    <source>
        <dbReference type="Proteomes" id="UP000249619"/>
    </source>
</evidence>
<dbReference type="Pfam" id="PF17111">
    <property type="entry name" value="PigL_N"/>
    <property type="match status" value="1"/>
</dbReference>
<sequence length="300" mass="33435">MDPLSITVSCVTLISTVTRASYSLTSLIREWRDASADLKTVMQELVCIQAIVESLMNHTMTPKECTVPSNLQHQIASILKSCHQAVSEIGISIAKHTKSRLGKSGYWAFGGGREDIAKHRFTLQVHKSALGIALDMVLIHVTGDIKNDTTRILGEIKTLRRRLLPSYHPSLNRKLKKPLDDMTCYTESLHLSSDGETQYSVSSSESTPDCLPFLHPHKYNRSNRPTPSIYPSPQPPTLTPFITFTPLASTPFPPITLFLPSHTNILRIGRASLTRHRGSHFLGLDSKVISSLNIVNQSWW</sequence>
<feature type="domain" description="Azaphilone pigments biosynthesis cluster protein L N-terminal" evidence="1">
    <location>
        <begin position="1"/>
        <end position="142"/>
    </location>
</feature>
<dbReference type="Proteomes" id="UP000249619">
    <property type="component" value="Unassembled WGS sequence"/>
</dbReference>
<evidence type="ECO:0000259" key="1">
    <source>
        <dbReference type="Pfam" id="PF17111"/>
    </source>
</evidence>
<protein>
    <submittedName>
        <fullName evidence="2">Wd40 yvtn repeat-like-containing domain protein</fullName>
    </submittedName>
</protein>
<keyword evidence="3" id="KW-1185">Reference proteome</keyword>
<evidence type="ECO:0000313" key="2">
    <source>
        <dbReference type="EMBL" id="RAR03894.1"/>
    </source>
</evidence>
<dbReference type="AlphaFoldDB" id="A0A364MUG2"/>
<proteinExistence type="predicted"/>
<reference evidence="3" key="1">
    <citation type="submission" date="2018-05" db="EMBL/GenBank/DDBJ databases">
        <title>Draft genome sequence of Stemphylium lycopersici strain CIDEFI 213.</title>
        <authorList>
            <person name="Medina R."/>
            <person name="Franco M.E.E."/>
            <person name="Lucentini C.G."/>
            <person name="Saparrat M.C.N."/>
            <person name="Balatti P.A."/>
        </authorList>
    </citation>
    <scope>NUCLEOTIDE SEQUENCE [LARGE SCALE GENOMIC DNA]</scope>
    <source>
        <strain evidence="3">CIDEFI 213</strain>
    </source>
</reference>
<dbReference type="STRING" id="183478.A0A364MUG2"/>
<accession>A0A364MUG2</accession>
<dbReference type="InterPro" id="IPR031348">
    <property type="entry name" value="PigL_N"/>
</dbReference>
<gene>
    <name evidence="2" type="ORF">DDE83_008052</name>
</gene>
<dbReference type="EMBL" id="QGDH01000168">
    <property type="protein sequence ID" value="RAR03894.1"/>
    <property type="molecule type" value="Genomic_DNA"/>
</dbReference>